<evidence type="ECO:0000259" key="2">
    <source>
        <dbReference type="Pfam" id="PF00561"/>
    </source>
</evidence>
<evidence type="ECO:0000313" key="4">
    <source>
        <dbReference type="Proteomes" id="UP000444316"/>
    </source>
</evidence>
<dbReference type="GO" id="GO:0016020">
    <property type="term" value="C:membrane"/>
    <property type="evidence" value="ECO:0007669"/>
    <property type="project" value="TreeGrafter"/>
</dbReference>
<keyword evidence="3" id="KW-0378">Hydrolase</keyword>
<dbReference type="PANTHER" id="PTHR43798:SF33">
    <property type="entry name" value="HYDROLASE, PUTATIVE (AFU_ORTHOLOGUE AFUA_2G14860)-RELATED"/>
    <property type="match status" value="1"/>
</dbReference>
<dbReference type="Pfam" id="PF00561">
    <property type="entry name" value="Abhydrolase_1"/>
    <property type="match status" value="1"/>
</dbReference>
<keyword evidence="1" id="KW-0732">Signal</keyword>
<feature type="domain" description="AB hydrolase-1" evidence="2">
    <location>
        <begin position="48"/>
        <end position="179"/>
    </location>
</feature>
<dbReference type="InterPro" id="IPR050266">
    <property type="entry name" value="AB_hydrolase_sf"/>
</dbReference>
<dbReference type="AlphaFoldDB" id="A0A845HX84"/>
<dbReference type="Proteomes" id="UP000444316">
    <property type="component" value="Unassembled WGS sequence"/>
</dbReference>
<comment type="caution">
    <text evidence="3">The sequence shown here is derived from an EMBL/GenBank/DDBJ whole genome shotgun (WGS) entry which is preliminary data.</text>
</comment>
<dbReference type="RefSeq" id="WP_161035180.1">
    <property type="nucleotide sequence ID" value="NZ_WWCL01000002.1"/>
</dbReference>
<dbReference type="SUPFAM" id="SSF53474">
    <property type="entry name" value="alpha/beta-Hydrolases"/>
    <property type="match status" value="1"/>
</dbReference>
<organism evidence="3 4">
    <name type="scientific">Duganella fentianensis</name>
    <dbReference type="NCBI Taxonomy" id="2692177"/>
    <lineage>
        <taxon>Bacteria</taxon>
        <taxon>Pseudomonadati</taxon>
        <taxon>Pseudomonadota</taxon>
        <taxon>Betaproteobacteria</taxon>
        <taxon>Burkholderiales</taxon>
        <taxon>Oxalobacteraceae</taxon>
        <taxon>Telluria group</taxon>
        <taxon>Duganella</taxon>
    </lineage>
</organism>
<name>A0A845HX84_9BURK</name>
<dbReference type="GO" id="GO:0016787">
    <property type="term" value="F:hydrolase activity"/>
    <property type="evidence" value="ECO:0007669"/>
    <property type="project" value="UniProtKB-KW"/>
</dbReference>
<dbReference type="InterPro" id="IPR029058">
    <property type="entry name" value="AB_hydrolase_fold"/>
</dbReference>
<keyword evidence="4" id="KW-1185">Reference proteome</keyword>
<feature type="signal peptide" evidence="1">
    <location>
        <begin position="1"/>
        <end position="23"/>
    </location>
</feature>
<feature type="chain" id="PRO_5032665825" evidence="1">
    <location>
        <begin position="24"/>
        <end position="415"/>
    </location>
</feature>
<dbReference type="InterPro" id="IPR000073">
    <property type="entry name" value="AB_hydrolase_1"/>
</dbReference>
<dbReference type="Gene3D" id="3.40.50.1820">
    <property type="entry name" value="alpha/beta hydrolase"/>
    <property type="match status" value="1"/>
</dbReference>
<evidence type="ECO:0000256" key="1">
    <source>
        <dbReference type="SAM" id="SignalP"/>
    </source>
</evidence>
<proteinExistence type="predicted"/>
<sequence>MASGIKQALLFLVLFCAGYCASATDFDGLVDLEQQKLHVVQAGHGPITVVFEAGFASDLSVWRRVAPEVAKKAQVFLYSRAGMGKSPAPAQVHTFDQDTLELEKLLEQSQAKPPYILVGHSYGSFLIRAFASRHPGLIAGMVFVDPADEGMESALKQINAARVLQDRQALLAAIPAKWHGDLEMIQQLLDAGKLPITAPLPDVPTYVLTSVRAREGSDFFQETPVAVQLKRSRHQAFFAQFSNGAHLVTSNSGHTIQLQEPELVVHAVEQVLTSANNNMKRMAYERTRKAILGEFDKAQSLLDQNKADMATNIVSSAIRDSQFNEADVNNLGFELLTKRKQVALAGLVLQYNSRAYPQSHNAADSYGEALYALKRYRESKLEFQRALALGTQAAASERALAGYRENLGKAEKAEQ</sequence>
<reference evidence="3" key="1">
    <citation type="submission" date="2019-12" db="EMBL/GenBank/DDBJ databases">
        <title>Novel species isolated from a subtropical stream in China.</title>
        <authorList>
            <person name="Lu H."/>
        </authorList>
    </citation>
    <scope>NUCLEOTIDE SEQUENCE [LARGE SCALE GENOMIC DNA]</scope>
    <source>
        <strain evidence="3">FT93W</strain>
    </source>
</reference>
<evidence type="ECO:0000313" key="3">
    <source>
        <dbReference type="EMBL" id="MYN45599.1"/>
    </source>
</evidence>
<dbReference type="EMBL" id="WWCL01000002">
    <property type="protein sequence ID" value="MYN45599.1"/>
    <property type="molecule type" value="Genomic_DNA"/>
</dbReference>
<dbReference type="PANTHER" id="PTHR43798">
    <property type="entry name" value="MONOACYLGLYCEROL LIPASE"/>
    <property type="match status" value="1"/>
</dbReference>
<gene>
    <name evidence="3" type="ORF">GTP23_11125</name>
</gene>
<accession>A0A845HX84</accession>
<protein>
    <submittedName>
        <fullName evidence="3">Alpha/beta fold hydrolase</fullName>
    </submittedName>
</protein>